<evidence type="ECO:0000313" key="2">
    <source>
        <dbReference type="EMBL" id="RNA27261.1"/>
    </source>
</evidence>
<organism evidence="2 3">
    <name type="scientific">Brachionus plicatilis</name>
    <name type="common">Marine rotifer</name>
    <name type="synonym">Brachionus muelleri</name>
    <dbReference type="NCBI Taxonomy" id="10195"/>
    <lineage>
        <taxon>Eukaryota</taxon>
        <taxon>Metazoa</taxon>
        <taxon>Spiralia</taxon>
        <taxon>Gnathifera</taxon>
        <taxon>Rotifera</taxon>
        <taxon>Eurotatoria</taxon>
        <taxon>Monogononta</taxon>
        <taxon>Pseudotrocha</taxon>
        <taxon>Ploima</taxon>
        <taxon>Brachionidae</taxon>
        <taxon>Brachionus</taxon>
    </lineage>
</organism>
<gene>
    <name evidence="2" type="ORF">BpHYR1_002275</name>
</gene>
<feature type="non-terminal residue" evidence="2">
    <location>
        <position position="203"/>
    </location>
</feature>
<dbReference type="Proteomes" id="UP000276133">
    <property type="component" value="Unassembled WGS sequence"/>
</dbReference>
<dbReference type="EMBL" id="REGN01002571">
    <property type="protein sequence ID" value="RNA27261.1"/>
    <property type="molecule type" value="Genomic_DNA"/>
</dbReference>
<evidence type="ECO:0000313" key="3">
    <source>
        <dbReference type="Proteomes" id="UP000276133"/>
    </source>
</evidence>
<keyword evidence="3" id="KW-1185">Reference proteome</keyword>
<dbReference type="AlphaFoldDB" id="A0A3M7RUL4"/>
<dbReference type="OrthoDB" id="10155872at2759"/>
<name>A0A3M7RUL4_BRAPC</name>
<protein>
    <submittedName>
        <fullName evidence="2">Uncharacterized protein</fullName>
    </submittedName>
</protein>
<evidence type="ECO:0000256" key="1">
    <source>
        <dbReference type="SAM" id="Coils"/>
    </source>
</evidence>
<reference evidence="2 3" key="1">
    <citation type="journal article" date="2018" name="Sci. Rep.">
        <title>Genomic signatures of local adaptation to the degree of environmental predictability in rotifers.</title>
        <authorList>
            <person name="Franch-Gras L."/>
            <person name="Hahn C."/>
            <person name="Garcia-Roger E.M."/>
            <person name="Carmona M.J."/>
            <person name="Serra M."/>
            <person name="Gomez A."/>
        </authorList>
    </citation>
    <scope>NUCLEOTIDE SEQUENCE [LARGE SCALE GENOMIC DNA]</scope>
    <source>
        <strain evidence="2">HYR1</strain>
    </source>
</reference>
<accession>A0A3M7RUL4</accession>
<comment type="caution">
    <text evidence="2">The sequence shown here is derived from an EMBL/GenBank/DDBJ whole genome shotgun (WGS) entry which is preliminary data.</text>
</comment>
<feature type="coiled-coil region" evidence="1">
    <location>
        <begin position="106"/>
        <end position="162"/>
    </location>
</feature>
<proteinExistence type="predicted"/>
<sequence length="203" mass="24197">MVDVKICNSNDNSSDHLPITIKVDVDLGVKDESNQVIKKFHRFDLNCSTFIEKYNENLEKMMPDMEHYFTKEPNLEIINQFYTELCGTLIRAARTAEKSTKSSSSIKNMSTNRANWDEKLKEINRKVKLVESNLKNSVGIVRQQLEDDLRKLRRERRIENKRIIKEFNSKKVFKVEKLFKYNRHRFWKEISKFKNKSSFKPKN</sequence>
<keyword evidence="1" id="KW-0175">Coiled coil</keyword>